<keyword evidence="2" id="KW-1185">Reference proteome</keyword>
<name>A0ABZ2BUI6_9RHOB</name>
<evidence type="ECO:0000313" key="2">
    <source>
        <dbReference type="Proteomes" id="UP001318682"/>
    </source>
</evidence>
<gene>
    <name evidence="1" type="ORF">ROLI_027500</name>
</gene>
<evidence type="ECO:0000313" key="1">
    <source>
        <dbReference type="EMBL" id="WVX49655.1"/>
    </source>
</evidence>
<organism evidence="1 2">
    <name type="scientific">Roseobacter fucihabitans</name>
    <dbReference type="NCBI Taxonomy" id="1537242"/>
    <lineage>
        <taxon>Bacteria</taxon>
        <taxon>Pseudomonadati</taxon>
        <taxon>Pseudomonadota</taxon>
        <taxon>Alphaproteobacteria</taxon>
        <taxon>Rhodobacterales</taxon>
        <taxon>Roseobacteraceae</taxon>
        <taxon>Roseobacter</taxon>
    </lineage>
</organism>
<sequence>MGAFGIRHLSQMCCAGSRQLLGRLAIVVADYEVFFRARQFCEQSFINQFQSFAFGPKAKSPTIQSESFGPTFAPKFFIRTASICAADVNGWLQCLMMLS</sequence>
<dbReference type="EMBL" id="CP143423">
    <property type="protein sequence ID" value="WVX49655.1"/>
    <property type="molecule type" value="Genomic_DNA"/>
</dbReference>
<accession>A0ABZ2BUI6</accession>
<proteinExistence type="predicted"/>
<dbReference type="Proteomes" id="UP001318682">
    <property type="component" value="Chromosome"/>
</dbReference>
<reference evidence="2" key="1">
    <citation type="submission" date="2024-01" db="EMBL/GenBank/DDBJ databases">
        <title>Roseobacter fucihabitans sp. nov., isolated from the brown alga Fucus spiralis.</title>
        <authorList>
            <person name="Hahnke S."/>
            <person name="Berger M."/>
            <person name="Schlingloff A."/>
            <person name="Athale I."/>
            <person name="Neumann-Schaal M."/>
            <person name="Adenaya A."/>
            <person name="Poehlein A."/>
            <person name="Daniel R."/>
            <person name="Pertersen J."/>
            <person name="Brinkhoff T."/>
        </authorList>
    </citation>
    <scope>NUCLEOTIDE SEQUENCE [LARGE SCALE GENOMIC DNA]</scope>
    <source>
        <strain evidence="2">B14</strain>
    </source>
</reference>
<protein>
    <submittedName>
        <fullName evidence="1">Uncharacterized protein</fullName>
    </submittedName>
</protein>